<dbReference type="Proteomes" id="UP000050969">
    <property type="component" value="Unassembled WGS sequence"/>
</dbReference>
<evidence type="ECO:0000313" key="5">
    <source>
        <dbReference type="Proteomes" id="UP000050969"/>
    </source>
</evidence>
<dbReference type="AlphaFoldDB" id="A0A0R2MN97"/>
<comment type="similarity">
    <text evidence="1">Belongs to the peptidase C59 family.</text>
</comment>
<protein>
    <submittedName>
        <fullName evidence="4">Penicillin V acylase cysteine peptidase MEROPS family C59</fullName>
    </submittedName>
</protein>
<keyword evidence="5" id="KW-1185">Reference proteome</keyword>
<dbReference type="PATRIC" id="fig|1293598.4.peg.286"/>
<dbReference type="Gene3D" id="3.60.60.10">
    <property type="entry name" value="Penicillin V Acylase, Chain A"/>
    <property type="match status" value="1"/>
</dbReference>
<dbReference type="InterPro" id="IPR052193">
    <property type="entry name" value="Peptidase_C59"/>
</dbReference>
<proteinExistence type="inferred from homology"/>
<name>A0A0R2MN97_9LACO</name>
<evidence type="ECO:0000313" key="4">
    <source>
        <dbReference type="EMBL" id="KRO15176.1"/>
    </source>
</evidence>
<dbReference type="STRING" id="1293598.IV56_GL000267"/>
<dbReference type="EMBL" id="JQCE01000075">
    <property type="protein sequence ID" value="KRO15176.1"/>
    <property type="molecule type" value="Genomic_DNA"/>
</dbReference>
<dbReference type="GO" id="GO:0016787">
    <property type="term" value="F:hydrolase activity"/>
    <property type="evidence" value="ECO:0007669"/>
    <property type="project" value="UniProtKB-KW"/>
</dbReference>
<accession>A0A0R2MN97</accession>
<dbReference type="InterPro" id="IPR029132">
    <property type="entry name" value="CBAH/NAAA_C"/>
</dbReference>
<sequence>MEAVSGEIFWGRTMDLAAGMFGEDAENAMPSSIINVPKNIEMKSALKSWTSKYAAVGVGGTDTIALYDGVNEKGLAGDIQVLMECTRASNEAIEARHQIPVIGEEFVTYILTQYASVEAIRADYTKFALSDQPFIKGLDLQIPAHYTFVDPTGDSVVLEPVNDGAFKMYDNVGVVTNSPEYNWHTTNLRNYIGLNRMNVTTDKPMNAHLTLKPIEAGTGYGLFGLPGDFTSVSRFTRAAVVANYMDDFAKEEGINQLYAAFRSVIIPRGLEHADANSPLTDYTRYWAGYDLSQRKLYVQSGNGLAVSEKTIDETLTAMTYTPVDTGNNVHVL</sequence>
<reference evidence="4 5" key="1">
    <citation type="journal article" date="2015" name="Genome Announc.">
        <title>Expanding the biotechnology potential of lactobacilli through comparative genomics of 213 strains and associated genera.</title>
        <authorList>
            <person name="Sun Z."/>
            <person name="Harris H.M."/>
            <person name="McCann A."/>
            <person name="Guo C."/>
            <person name="Argimon S."/>
            <person name="Zhang W."/>
            <person name="Yang X."/>
            <person name="Jeffery I.B."/>
            <person name="Cooney J.C."/>
            <person name="Kagawa T.F."/>
            <person name="Liu W."/>
            <person name="Song Y."/>
            <person name="Salvetti E."/>
            <person name="Wrobel A."/>
            <person name="Rasinkangas P."/>
            <person name="Parkhill J."/>
            <person name="Rea M.C."/>
            <person name="O'Sullivan O."/>
            <person name="Ritari J."/>
            <person name="Douillard F.P."/>
            <person name="Paul Ross R."/>
            <person name="Yang R."/>
            <person name="Briner A.E."/>
            <person name="Felis G.E."/>
            <person name="de Vos W.M."/>
            <person name="Barrangou R."/>
            <person name="Klaenhammer T.R."/>
            <person name="Caufield P.W."/>
            <person name="Cui Y."/>
            <person name="Zhang H."/>
            <person name="O'Toole P.W."/>
        </authorList>
    </citation>
    <scope>NUCLEOTIDE SEQUENCE [LARGE SCALE GENOMIC DNA]</scope>
    <source>
        <strain evidence="4 5">DSM 24301</strain>
    </source>
</reference>
<evidence type="ECO:0000256" key="2">
    <source>
        <dbReference type="ARBA" id="ARBA00022801"/>
    </source>
</evidence>
<dbReference type="InterPro" id="IPR029055">
    <property type="entry name" value="Ntn_hydrolases_N"/>
</dbReference>
<comment type="caution">
    <text evidence="4">The sequence shown here is derived from an EMBL/GenBank/DDBJ whole genome shotgun (WGS) entry which is preliminary data.</text>
</comment>
<dbReference type="Pfam" id="PF02275">
    <property type="entry name" value="CBAH"/>
    <property type="match status" value="1"/>
</dbReference>
<dbReference type="PANTHER" id="PTHR35527:SF2">
    <property type="entry name" value="HYDROLASE"/>
    <property type="match status" value="1"/>
</dbReference>
<gene>
    <name evidence="4" type="ORF">IV56_GL000267</name>
</gene>
<evidence type="ECO:0000259" key="3">
    <source>
        <dbReference type="Pfam" id="PF02275"/>
    </source>
</evidence>
<feature type="domain" description="Choloylglycine hydrolase/NAAA C-terminal" evidence="3">
    <location>
        <begin position="5"/>
        <end position="302"/>
    </location>
</feature>
<evidence type="ECO:0000256" key="1">
    <source>
        <dbReference type="ARBA" id="ARBA00006625"/>
    </source>
</evidence>
<keyword evidence="2" id="KW-0378">Hydrolase</keyword>
<dbReference type="SUPFAM" id="SSF56235">
    <property type="entry name" value="N-terminal nucleophile aminohydrolases (Ntn hydrolases)"/>
    <property type="match status" value="1"/>
</dbReference>
<dbReference type="PANTHER" id="PTHR35527">
    <property type="entry name" value="CHOLOYLGLYCINE HYDROLASE"/>
    <property type="match status" value="1"/>
</dbReference>
<organism evidence="4 5">
    <name type="scientific">Lacticaseibacillus saniviri JCM 17471 = DSM 24301</name>
    <dbReference type="NCBI Taxonomy" id="1293598"/>
    <lineage>
        <taxon>Bacteria</taxon>
        <taxon>Bacillati</taxon>
        <taxon>Bacillota</taxon>
        <taxon>Bacilli</taxon>
        <taxon>Lactobacillales</taxon>
        <taxon>Lactobacillaceae</taxon>
        <taxon>Lacticaseibacillus</taxon>
    </lineage>
</organism>